<feature type="disulfide bond" evidence="4">
    <location>
        <begin position="1020"/>
        <end position="1047"/>
    </location>
</feature>
<dbReference type="Gene3D" id="2.10.25.10">
    <property type="entry name" value="Laminin"/>
    <property type="match status" value="6"/>
</dbReference>
<dbReference type="Pfam" id="PF00054">
    <property type="entry name" value="Laminin_G_1"/>
    <property type="match status" value="1"/>
</dbReference>
<keyword evidence="2 3" id="KW-1015">Disulfide bond</keyword>
<feature type="disulfide bond" evidence="3">
    <location>
        <begin position="1678"/>
        <end position="1688"/>
    </location>
</feature>
<dbReference type="Pfam" id="PF02210">
    <property type="entry name" value="Laminin_G_2"/>
    <property type="match status" value="3"/>
</dbReference>
<dbReference type="PROSITE" id="PS50082">
    <property type="entry name" value="WD_REPEATS_2"/>
    <property type="match status" value="2"/>
</dbReference>
<feature type="disulfide bond" evidence="3">
    <location>
        <begin position="1549"/>
        <end position="1558"/>
    </location>
</feature>
<dbReference type="EMBL" id="CAJOBO010001276">
    <property type="protein sequence ID" value="CAF4359655.1"/>
    <property type="molecule type" value="Genomic_DNA"/>
</dbReference>
<dbReference type="InterPro" id="IPR011047">
    <property type="entry name" value="Quinoprotein_ADH-like_sf"/>
</dbReference>
<dbReference type="Proteomes" id="UP000663851">
    <property type="component" value="Unassembled WGS sequence"/>
</dbReference>
<dbReference type="PANTHER" id="PTHR24033">
    <property type="entry name" value="EGF-LIKE DOMAIN-CONTAINING PROTEIN"/>
    <property type="match status" value="1"/>
</dbReference>
<feature type="domain" description="Laminin G" evidence="7">
    <location>
        <begin position="1064"/>
        <end position="1244"/>
    </location>
</feature>
<feature type="disulfide bond" evidence="3">
    <location>
        <begin position="1701"/>
        <end position="1710"/>
    </location>
</feature>
<feature type="domain" description="Laminin G" evidence="7">
    <location>
        <begin position="23"/>
        <end position="213"/>
    </location>
</feature>
<dbReference type="SMART" id="SM00274">
    <property type="entry name" value="FOLN"/>
    <property type="match status" value="5"/>
</dbReference>
<feature type="domain" description="Laminin G" evidence="7">
    <location>
        <begin position="875"/>
        <end position="1047"/>
    </location>
</feature>
<feature type="repeat" description="WD" evidence="5">
    <location>
        <begin position="2341"/>
        <end position="2382"/>
    </location>
</feature>
<comment type="caution">
    <text evidence="3">Lacks conserved residue(s) required for the propagation of feature annotation.</text>
</comment>
<keyword evidence="5" id="KW-0853">WD repeat</keyword>
<dbReference type="InterPro" id="IPR003645">
    <property type="entry name" value="Fol_N"/>
</dbReference>
<feature type="domain" description="Laminin G" evidence="7">
    <location>
        <begin position="496"/>
        <end position="672"/>
    </location>
</feature>
<dbReference type="InterPro" id="IPR051830">
    <property type="entry name" value="NOTCH_homolog"/>
</dbReference>
<name>A0A820LLX9_9BILA</name>
<dbReference type="InterPro" id="IPR015943">
    <property type="entry name" value="WD40/YVTN_repeat-like_dom_sf"/>
</dbReference>
<evidence type="ECO:0000256" key="6">
    <source>
        <dbReference type="SAM" id="SignalP"/>
    </source>
</evidence>
<proteinExistence type="predicted"/>
<feature type="domain" description="EGF-like" evidence="8">
    <location>
        <begin position="1561"/>
        <end position="1596"/>
    </location>
</feature>
<feature type="chain" id="PRO_5033060419" evidence="6">
    <location>
        <begin position="17"/>
        <end position="2464"/>
    </location>
</feature>
<evidence type="ECO:0000313" key="10">
    <source>
        <dbReference type="Proteomes" id="UP000663851"/>
    </source>
</evidence>
<evidence type="ECO:0000259" key="7">
    <source>
        <dbReference type="PROSITE" id="PS50025"/>
    </source>
</evidence>
<dbReference type="PROSITE" id="PS01186">
    <property type="entry name" value="EGF_2"/>
    <property type="match status" value="6"/>
</dbReference>
<dbReference type="InterPro" id="IPR013320">
    <property type="entry name" value="ConA-like_dom_sf"/>
</dbReference>
<feature type="disulfide bond" evidence="3">
    <location>
        <begin position="1527"/>
        <end position="1537"/>
    </location>
</feature>
<dbReference type="PROSITE" id="PS00010">
    <property type="entry name" value="ASX_HYDROXYL"/>
    <property type="match status" value="1"/>
</dbReference>
<evidence type="ECO:0000256" key="1">
    <source>
        <dbReference type="ARBA" id="ARBA00022782"/>
    </source>
</evidence>
<dbReference type="SUPFAM" id="SSF49899">
    <property type="entry name" value="Concanavalin A-like lectins/glucanases"/>
    <property type="match status" value="6"/>
</dbReference>
<feature type="disulfide bond" evidence="3">
    <location>
        <begin position="1565"/>
        <end position="1575"/>
    </location>
</feature>
<keyword evidence="6" id="KW-0732">Signal</keyword>
<feature type="disulfide bond" evidence="3">
    <location>
        <begin position="1662"/>
        <end position="1671"/>
    </location>
</feature>
<dbReference type="Gene3D" id="2.130.10.10">
    <property type="entry name" value="YVTN repeat-like/Quinoprotein amine dehydrogenase"/>
    <property type="match status" value="2"/>
</dbReference>
<dbReference type="PROSITE" id="PS50025">
    <property type="entry name" value="LAM_G_DOMAIN"/>
    <property type="match status" value="5"/>
</dbReference>
<accession>A0A820LLX9</accession>
<evidence type="ECO:0000313" key="9">
    <source>
        <dbReference type="EMBL" id="CAF4359655.1"/>
    </source>
</evidence>
<dbReference type="PROSITE" id="PS50294">
    <property type="entry name" value="WD_REPEATS_REGION"/>
    <property type="match status" value="1"/>
</dbReference>
<evidence type="ECO:0000256" key="4">
    <source>
        <dbReference type="PROSITE-ProRule" id="PRU00122"/>
    </source>
</evidence>
<gene>
    <name evidence="9" type="ORF">HFQ381_LOCUS17301</name>
</gene>
<evidence type="ECO:0000256" key="3">
    <source>
        <dbReference type="PROSITE-ProRule" id="PRU00076"/>
    </source>
</evidence>
<feature type="domain" description="Laminin G" evidence="7">
    <location>
        <begin position="700"/>
        <end position="854"/>
    </location>
</feature>
<evidence type="ECO:0000256" key="2">
    <source>
        <dbReference type="ARBA" id="ARBA00023157"/>
    </source>
</evidence>
<feature type="domain" description="EGF-like" evidence="8">
    <location>
        <begin position="1674"/>
        <end position="1711"/>
    </location>
</feature>
<protein>
    <submittedName>
        <fullName evidence="9">Uncharacterized protein</fullName>
    </submittedName>
</protein>
<dbReference type="PROSITE" id="PS50026">
    <property type="entry name" value="EGF_3"/>
    <property type="match status" value="7"/>
</dbReference>
<dbReference type="Gene3D" id="2.60.120.200">
    <property type="match status" value="6"/>
</dbReference>
<organism evidence="9 10">
    <name type="scientific">Rotaria socialis</name>
    <dbReference type="NCBI Taxonomy" id="392032"/>
    <lineage>
        <taxon>Eukaryota</taxon>
        <taxon>Metazoa</taxon>
        <taxon>Spiralia</taxon>
        <taxon>Gnathifera</taxon>
        <taxon>Rotifera</taxon>
        <taxon>Eurotatoria</taxon>
        <taxon>Bdelloidea</taxon>
        <taxon>Philodinida</taxon>
        <taxon>Philodinidae</taxon>
        <taxon>Rotaria</taxon>
    </lineage>
</organism>
<feature type="disulfide bond" evidence="3">
    <location>
        <begin position="1509"/>
        <end position="1518"/>
    </location>
</feature>
<dbReference type="SUPFAM" id="SSF57196">
    <property type="entry name" value="EGF/Laminin"/>
    <property type="match status" value="5"/>
</dbReference>
<feature type="domain" description="EGF-like" evidence="8">
    <location>
        <begin position="1635"/>
        <end position="1672"/>
    </location>
</feature>
<feature type="domain" description="EGF-like" evidence="8">
    <location>
        <begin position="1523"/>
        <end position="1559"/>
    </location>
</feature>
<dbReference type="InterPro" id="IPR001881">
    <property type="entry name" value="EGF-like_Ca-bd_dom"/>
</dbReference>
<dbReference type="SMART" id="SM00282">
    <property type="entry name" value="LamG"/>
    <property type="match status" value="5"/>
</dbReference>
<dbReference type="InterPro" id="IPR000742">
    <property type="entry name" value="EGF"/>
</dbReference>
<sequence>MFMWFILLFIISYANSIEFNPNEIKAKDKNAIFVIYPSLYLCNNGSFSFEFRTKTRNGLIFYTYDNYNLDSILVSIYQGKLIVEQNFSKNKSYQKFDQSINDNKWYKIVFKRRSSLITEIVLYSVALRNVENRIIKTKVLNYTPFTSLSTSSSVYIGGLPFNIYKKERYSSEFLFQSYHGYVRNLRYGICGCPERIQHPIYSSLFNNYQSEVCEQQASLCSSSSCECLNVDEEPRYQCDCSNKTCSILTMMNNNLIKYEIDFTSVEYKSKSAELSFTFGANPNNYNVVKKHMQTNFNENNLITFSPIHNQQENCMWDLGRCSTELTFTFIFSIDHMNSSSSIFSQYFKNDASLHINLIVLNSSSSILHFDLWLPFNRGLLRTQITELSYQTPLLVNLIYRSPSSLSVFLFGQLADYTTKSIFIQSNKPSPSSSLSFNTYVQFRSISWSYQKQPFECCAFMHNDERLKRDINDLDMCQCGALTEASLGSNRLIPKTISEYPSPANVRTKYTTDEEDYTLSESISFSLLTNQQISQATTILAGFAYDNIYYVFDIEDGKPKIIFSQDDLPDVILTSKPTDQIMINDGKWHRLNIQRLDRKLRFDLDNVEQSDVQLPDGWQSKANIFIGAELTPVPNGDFNGKIGDIIVGNTGQAINLREEDLTDENDENVKDSTTPTISSQSLLNDKVFVVVDMKSSDSSQTIGFLPNDNNEIVIPSPINAQFNTLVFSFRTRSNVSTLMQFDQISLNIDVDGYLALVIRDKLAQRILLNDEQKPINDGNLYTVHLQRTDNNLEAWIMKSKIFKPNKISVELSTSKLIIENFTFGPRSLFIGCLQNITFNDQLLSFKQLSLNRQQCPSSSIVLKTAEILSYNDIYIDQIISFKEYDRPLIITLDNPEEFRIFSFSFYTQDMNSIICSLADKTYEHFLTLSIYNERLLLTYDDKQRKRMKIFMNNSILINDGREHKLILKLINKDDLIFDIDGTVVTKKFSNNFRINKIYIGQLDGFIKEKLPDLDGDNFIGCIKDIMLNEKSTVKLEHIHHLARLTNICQLIKRGRKNVISYVAPEVSFSMRDRRDVIELQVQPNDEFRYCQMPIKTLSPNGVITSMYSNDDQRGLVLCLKDGKLQLKYYSPNNKTSHILYNDNQTINDGRQHHILVTRQIPDAYSQQNMHVQIDKRATQVQIPEQSPMFFDVVTIGGSYRLMPETSSQPFVGCYANVTYNRHPLLPDGALKADRYDCFYQQGAMCDRQIPCQQQNNRPLPFCGQTDCSMVCAPTSVDMGNTGLVRYFSQIGPGQNEQIEITIFTTSSNSTLYVARDGPTQVSIVLQNYYPRLIIQNGPSIYTYDFPSRVRGDQWHTLHCQKTSNTLDLTFDYETRRYTNLTGYFSLFGDRKINICGTNFYGYVQDVILVADNRRENLIQSCIRNPSLVDYDPSISWNNRAAIPEPAPPPPPPPPAAAAAAAAAASQYEGRPVGAVPCYLGCWSPCERINCLNGGYCIQPATATTLAYCNCPAQYTGYRCEQSISTDPCLNYQCNHGTCQKDRNNQPYCSCYEGYGGSRCETQIDPCARVNCNHGRCEIDRTVAVCRCYQGYTGHDCLTPLDACARVSCNHGSCVNEGASYRCDCQRGYEGSACDRQIDPCLNFVCYNGGLCLVQNTNQPMCQCAQGYRGPNCYESDDVCDNVNCNYGQCSINQHDGTAYCICLPGYAGAMCLDEARVDLITDVCLRYDCGGGTCTNDRGVARCVCPIGRVGSHCQEDICTMYPCANNGQCVPEGNSRRCVCSAPYYGDDCREFHRPNPCDNVHCNYGHCHEGMCECNTGYSGSRCDIPTDLCAGINCYHGTCYEGRCVCLEGYTGYYCDTPILVTTQPPAVSVGIIPPRTPLPVQPNAMIGLKKGQLVDYGRLLGGRAGPIGWVLAIVSAFLLFPLALAFATRKCALGGCLPGGARAGYVPVLTGATGVTQTENALYAGPESRVTRDLQLVDQRADNLASAAAAGSSGGMETTRIEQTREIVREYGGMDTAGGVFPNYPTMSSRYGDFARDAHNQQSSSAYSQQHVIETDYHAPPVGDFGYGRGGIAAEGYRDTFDAWEGAAGGYSMNAMFAEGGLQTDYELSNINSVSMTPNGKYAIVGQSQGPPQIWDAVNGQLVSSMQGTSTHCGKVALACSGTLLVGLASDGIDAQPCVLQIWDVNTGKPVQLTHQIKCATFTLSNNSNNLIMAGNQKYGRGISVGILDLNNSELTKEIKSDTNQSYGGTPSFITLTPDERFAIVGCPSGPTSTNYVVFDLTTQQELVQPPTIALESDAKCSIVLNNDQMVTGTKSGHLVLWDIPTCQRLHTLNDNGQNAHRDRITDLKLSPDRSCLVSTSADGTGKVWDANSKELVSKLIGHKREITCSCVSTNQLVATGSKDQNVCLWRLQTGQLASTMPIGMTPIDIHMAAHNRTIVAIGDKDGERQLLMLRVVSVQR</sequence>
<feature type="disulfide bond" evidence="3">
    <location>
        <begin position="1602"/>
        <end position="1612"/>
    </location>
</feature>
<dbReference type="CDD" id="cd00054">
    <property type="entry name" value="EGF_CA"/>
    <property type="match status" value="2"/>
</dbReference>
<reference evidence="9" key="1">
    <citation type="submission" date="2021-02" db="EMBL/GenBank/DDBJ databases">
        <authorList>
            <person name="Nowell W R."/>
        </authorList>
    </citation>
    <scope>NUCLEOTIDE SEQUENCE</scope>
</reference>
<feature type="signal peptide" evidence="6">
    <location>
        <begin position="1"/>
        <end position="16"/>
    </location>
</feature>
<dbReference type="CDD" id="cd00110">
    <property type="entry name" value="LamG"/>
    <property type="match status" value="4"/>
</dbReference>
<comment type="caution">
    <text evidence="9">The sequence shown here is derived from an EMBL/GenBank/DDBJ whole genome shotgun (WGS) entry which is preliminary data.</text>
</comment>
<feature type="disulfide bond" evidence="3">
    <location>
        <begin position="1780"/>
        <end position="1789"/>
    </location>
</feature>
<keyword evidence="1" id="KW-0221">Differentiation</keyword>
<dbReference type="PROSITE" id="PS00022">
    <property type="entry name" value="EGF_1"/>
    <property type="match status" value="7"/>
</dbReference>
<dbReference type="PANTHER" id="PTHR24033:SF151">
    <property type="entry name" value="NOTCH 2"/>
    <property type="match status" value="1"/>
</dbReference>
<dbReference type="InterPro" id="IPR000152">
    <property type="entry name" value="EGF-type_Asp/Asn_hydroxyl_site"/>
</dbReference>
<dbReference type="Pfam" id="PF00400">
    <property type="entry name" value="WD40"/>
    <property type="match status" value="2"/>
</dbReference>
<keyword evidence="3" id="KW-0245">EGF-like domain</keyword>
<evidence type="ECO:0000259" key="8">
    <source>
        <dbReference type="PROSITE" id="PS50026"/>
    </source>
</evidence>
<feature type="domain" description="EGF-like" evidence="8">
    <location>
        <begin position="1754"/>
        <end position="1790"/>
    </location>
</feature>
<dbReference type="GO" id="GO:0005509">
    <property type="term" value="F:calcium ion binding"/>
    <property type="evidence" value="ECO:0007669"/>
    <property type="project" value="InterPro"/>
</dbReference>
<dbReference type="SUPFAM" id="SSF50998">
    <property type="entry name" value="Quinoprotein alcohol dehydrogenase-like"/>
    <property type="match status" value="1"/>
</dbReference>
<dbReference type="GO" id="GO:0030154">
    <property type="term" value="P:cell differentiation"/>
    <property type="evidence" value="ECO:0007669"/>
    <property type="project" value="UniProtKB-KW"/>
</dbReference>
<dbReference type="InterPro" id="IPR001680">
    <property type="entry name" value="WD40_rpt"/>
</dbReference>
<feature type="disulfide bond" evidence="3">
    <location>
        <begin position="1623"/>
        <end position="1632"/>
    </location>
</feature>
<feature type="domain" description="EGF-like" evidence="8">
    <location>
        <begin position="1598"/>
        <end position="1633"/>
    </location>
</feature>
<feature type="domain" description="EGF-like" evidence="8">
    <location>
        <begin position="1481"/>
        <end position="1519"/>
    </location>
</feature>
<feature type="repeat" description="WD" evidence="5">
    <location>
        <begin position="2383"/>
        <end position="2423"/>
    </location>
</feature>
<feature type="disulfide bond" evidence="3">
    <location>
        <begin position="1586"/>
        <end position="1595"/>
    </location>
</feature>
<dbReference type="SMART" id="SM00181">
    <property type="entry name" value="EGF"/>
    <property type="match status" value="10"/>
</dbReference>
<dbReference type="SMART" id="SM00179">
    <property type="entry name" value="EGF_CA"/>
    <property type="match status" value="6"/>
</dbReference>
<dbReference type="SMART" id="SM00320">
    <property type="entry name" value="WD40"/>
    <property type="match status" value="5"/>
</dbReference>
<dbReference type="InterPro" id="IPR001791">
    <property type="entry name" value="Laminin_G"/>
</dbReference>
<evidence type="ECO:0000256" key="5">
    <source>
        <dbReference type="PROSITE-ProRule" id="PRU00221"/>
    </source>
</evidence>